<protein>
    <submittedName>
        <fullName evidence="3">NUDIX domain-containing protein</fullName>
    </submittedName>
</protein>
<dbReference type="InterPro" id="IPR000086">
    <property type="entry name" value="NUDIX_hydrolase_dom"/>
</dbReference>
<accession>A0ABY5N507</accession>
<keyword evidence="4" id="KW-1185">Reference proteome</keyword>
<proteinExistence type="predicted"/>
<dbReference type="EMBL" id="CP102332">
    <property type="protein sequence ID" value="UUS29513.1"/>
    <property type="molecule type" value="Genomic_DNA"/>
</dbReference>
<dbReference type="SUPFAM" id="SSF55811">
    <property type="entry name" value="Nudix"/>
    <property type="match status" value="1"/>
</dbReference>
<feature type="compositionally biased region" description="Acidic residues" evidence="1">
    <location>
        <begin position="118"/>
        <end position="127"/>
    </location>
</feature>
<dbReference type="Gene3D" id="3.90.79.10">
    <property type="entry name" value="Nucleoside Triphosphate Pyrophosphohydrolase"/>
    <property type="match status" value="1"/>
</dbReference>
<dbReference type="InterPro" id="IPR015797">
    <property type="entry name" value="NUDIX_hydrolase-like_dom_sf"/>
</dbReference>
<gene>
    <name evidence="3" type="ORF">NRO40_00820</name>
</gene>
<dbReference type="Proteomes" id="UP001060150">
    <property type="component" value="Chromosome"/>
</dbReference>
<dbReference type="RefSeq" id="WP_232790907.1">
    <property type="nucleotide sequence ID" value="NZ_CP102332.1"/>
</dbReference>
<feature type="region of interest" description="Disordered" evidence="1">
    <location>
        <begin position="91"/>
        <end position="164"/>
    </location>
</feature>
<name>A0ABY5N507_9ACTN</name>
<organism evidence="3 4">
    <name type="scientific">Streptomyces changanensis</name>
    <dbReference type="NCBI Taxonomy" id="2964669"/>
    <lineage>
        <taxon>Bacteria</taxon>
        <taxon>Bacillati</taxon>
        <taxon>Actinomycetota</taxon>
        <taxon>Actinomycetes</taxon>
        <taxon>Kitasatosporales</taxon>
        <taxon>Streptomycetaceae</taxon>
        <taxon>Streptomyces</taxon>
    </lineage>
</organism>
<evidence type="ECO:0000313" key="4">
    <source>
        <dbReference type="Proteomes" id="UP001060150"/>
    </source>
</evidence>
<feature type="domain" description="Nudix hydrolase" evidence="2">
    <location>
        <begin position="5"/>
        <end position="83"/>
    </location>
</feature>
<evidence type="ECO:0000313" key="3">
    <source>
        <dbReference type="EMBL" id="UUS29513.1"/>
    </source>
</evidence>
<reference evidence="3" key="1">
    <citation type="submission" date="2022-08" db="EMBL/GenBank/DDBJ databases">
        <title>Streptomyces changanensis sp. nov., an actinomycete isolated from soil.</title>
        <authorList>
            <person name="Wu H."/>
            <person name="Han L."/>
        </authorList>
    </citation>
    <scope>NUCLEOTIDE SEQUENCE</scope>
    <source>
        <strain evidence="3">HL-66</strain>
    </source>
</reference>
<sequence length="164" mass="17027">MASTPGEQPVEALARELREETGLELPSAHLLDARSYGVRRHGVSWHLTALFHAVDLPGGAPVVTETDGSTDAAVWVPPADLRTSTLSPAAACSGAGPVATGDGAGCSRRFGPLRAPDEFDESDEPGDGPDPGGSADDRAGRAPATGTVRRQRPRTMAPWRARAP</sequence>
<dbReference type="Pfam" id="PF00293">
    <property type="entry name" value="NUDIX"/>
    <property type="match status" value="1"/>
</dbReference>
<evidence type="ECO:0000256" key="1">
    <source>
        <dbReference type="SAM" id="MobiDB-lite"/>
    </source>
</evidence>
<evidence type="ECO:0000259" key="2">
    <source>
        <dbReference type="Pfam" id="PF00293"/>
    </source>
</evidence>